<gene>
    <name evidence="3" type="ORF">GALMADRAFT_720134</name>
</gene>
<accession>A0A067TXD6</accession>
<evidence type="ECO:0000313" key="4">
    <source>
        <dbReference type="Proteomes" id="UP000027222"/>
    </source>
</evidence>
<feature type="signal peptide" evidence="2">
    <location>
        <begin position="1"/>
        <end position="19"/>
    </location>
</feature>
<name>A0A067TXD6_GALM3</name>
<organism evidence="3 4">
    <name type="scientific">Galerina marginata (strain CBS 339.88)</name>
    <dbReference type="NCBI Taxonomy" id="685588"/>
    <lineage>
        <taxon>Eukaryota</taxon>
        <taxon>Fungi</taxon>
        <taxon>Dikarya</taxon>
        <taxon>Basidiomycota</taxon>
        <taxon>Agaricomycotina</taxon>
        <taxon>Agaricomycetes</taxon>
        <taxon>Agaricomycetidae</taxon>
        <taxon>Agaricales</taxon>
        <taxon>Agaricineae</taxon>
        <taxon>Strophariaceae</taxon>
        <taxon>Galerina</taxon>
    </lineage>
</organism>
<reference evidence="4" key="1">
    <citation type="journal article" date="2014" name="Proc. Natl. Acad. Sci. U.S.A.">
        <title>Extensive sampling of basidiomycete genomes demonstrates inadequacy of the white-rot/brown-rot paradigm for wood decay fungi.</title>
        <authorList>
            <person name="Riley R."/>
            <person name="Salamov A.A."/>
            <person name="Brown D.W."/>
            <person name="Nagy L.G."/>
            <person name="Floudas D."/>
            <person name="Held B.W."/>
            <person name="Levasseur A."/>
            <person name="Lombard V."/>
            <person name="Morin E."/>
            <person name="Otillar R."/>
            <person name="Lindquist E.A."/>
            <person name="Sun H."/>
            <person name="LaButti K.M."/>
            <person name="Schmutz J."/>
            <person name="Jabbour D."/>
            <person name="Luo H."/>
            <person name="Baker S.E."/>
            <person name="Pisabarro A.G."/>
            <person name="Walton J.D."/>
            <person name="Blanchette R.A."/>
            <person name="Henrissat B."/>
            <person name="Martin F."/>
            <person name="Cullen D."/>
            <person name="Hibbett D.S."/>
            <person name="Grigoriev I.V."/>
        </authorList>
    </citation>
    <scope>NUCLEOTIDE SEQUENCE [LARGE SCALE GENOMIC DNA]</scope>
    <source>
        <strain evidence="4">CBS 339.88</strain>
    </source>
</reference>
<protein>
    <submittedName>
        <fullName evidence="3">Uncharacterized protein</fullName>
    </submittedName>
</protein>
<keyword evidence="2" id="KW-0732">Signal</keyword>
<keyword evidence="4" id="KW-1185">Reference proteome</keyword>
<feature type="region of interest" description="Disordered" evidence="1">
    <location>
        <begin position="224"/>
        <end position="254"/>
    </location>
</feature>
<dbReference type="OrthoDB" id="10595078at2759"/>
<proteinExistence type="predicted"/>
<evidence type="ECO:0000256" key="2">
    <source>
        <dbReference type="SAM" id="SignalP"/>
    </source>
</evidence>
<feature type="compositionally biased region" description="Basic and acidic residues" evidence="1">
    <location>
        <begin position="224"/>
        <end position="245"/>
    </location>
</feature>
<dbReference type="AlphaFoldDB" id="A0A067TXD6"/>
<sequence>MKFLLYNASLVFLLGLLHAAHCSPASSAELNADAQKQECGSHRWFAEQKCPEGRHARYNGHWDCCNFLTETEKEQTTQRREKEHQNQDKATDHGRCMGKASLMEPKCTSGEFTLSKLGTTNLWDCCKSLTPAEERRTGKRTDDIKHACHAYGFENENRGFFIHKYSCFKGRYAKKIDPNSSGQYQSQWECCPELTDGEKKIGDHQREVAEKDARVVRERLAQMREDDRKRQIQREKNRQTCEKNHVSIRKNNPC</sequence>
<evidence type="ECO:0000313" key="3">
    <source>
        <dbReference type="EMBL" id="KDR84649.1"/>
    </source>
</evidence>
<dbReference type="EMBL" id="KL142368">
    <property type="protein sequence ID" value="KDR84649.1"/>
    <property type="molecule type" value="Genomic_DNA"/>
</dbReference>
<evidence type="ECO:0000256" key="1">
    <source>
        <dbReference type="SAM" id="MobiDB-lite"/>
    </source>
</evidence>
<dbReference type="Proteomes" id="UP000027222">
    <property type="component" value="Unassembled WGS sequence"/>
</dbReference>
<feature type="chain" id="PRO_5001649570" evidence="2">
    <location>
        <begin position="20"/>
        <end position="254"/>
    </location>
</feature>
<dbReference type="HOGENOM" id="CLU_1094349_0_0_1"/>